<organism evidence="3 4">
    <name type="scientific">Coemansia thaxteri</name>
    <dbReference type="NCBI Taxonomy" id="2663907"/>
    <lineage>
        <taxon>Eukaryota</taxon>
        <taxon>Fungi</taxon>
        <taxon>Fungi incertae sedis</taxon>
        <taxon>Zoopagomycota</taxon>
        <taxon>Kickxellomycotina</taxon>
        <taxon>Kickxellomycetes</taxon>
        <taxon>Kickxellales</taxon>
        <taxon>Kickxellaceae</taxon>
        <taxon>Coemansia</taxon>
    </lineage>
</organism>
<feature type="transmembrane region" description="Helical" evidence="2">
    <location>
        <begin position="137"/>
        <end position="163"/>
    </location>
</feature>
<dbReference type="Proteomes" id="UP001150907">
    <property type="component" value="Unassembled WGS sequence"/>
</dbReference>
<feature type="non-terminal residue" evidence="3">
    <location>
        <position position="206"/>
    </location>
</feature>
<gene>
    <name evidence="3" type="ORF">H4R26_005600</name>
</gene>
<feature type="compositionally biased region" description="Polar residues" evidence="1">
    <location>
        <begin position="15"/>
        <end position="28"/>
    </location>
</feature>
<keyword evidence="2" id="KW-0472">Membrane</keyword>
<accession>A0A9W8ECE6</accession>
<keyword evidence="2" id="KW-1133">Transmembrane helix</keyword>
<dbReference type="EMBL" id="JANBQF010001089">
    <property type="protein sequence ID" value="KAJ1998064.1"/>
    <property type="molecule type" value="Genomic_DNA"/>
</dbReference>
<evidence type="ECO:0000313" key="4">
    <source>
        <dbReference type="Proteomes" id="UP001150907"/>
    </source>
</evidence>
<feature type="region of interest" description="Disordered" evidence="1">
    <location>
        <begin position="1"/>
        <end position="28"/>
    </location>
</feature>
<proteinExistence type="predicted"/>
<evidence type="ECO:0000256" key="1">
    <source>
        <dbReference type="SAM" id="MobiDB-lite"/>
    </source>
</evidence>
<reference evidence="3" key="1">
    <citation type="submission" date="2022-07" db="EMBL/GenBank/DDBJ databases">
        <title>Phylogenomic reconstructions and comparative analyses of Kickxellomycotina fungi.</title>
        <authorList>
            <person name="Reynolds N.K."/>
            <person name="Stajich J.E."/>
            <person name="Barry K."/>
            <person name="Grigoriev I.V."/>
            <person name="Crous P."/>
            <person name="Smith M.E."/>
        </authorList>
    </citation>
    <scope>NUCLEOTIDE SEQUENCE</scope>
    <source>
        <strain evidence="3">IMI 214461</strain>
    </source>
</reference>
<name>A0A9W8ECE6_9FUNG</name>
<comment type="caution">
    <text evidence="3">The sequence shown here is derived from an EMBL/GenBank/DDBJ whole genome shotgun (WGS) entry which is preliminary data.</text>
</comment>
<keyword evidence="4" id="KW-1185">Reference proteome</keyword>
<sequence length="206" mass="22285">MTIHMPARMTEAFEESTTSGRQQDVGSNSGCLQADAVRIIERLNTQHRADIQSIARFYGKSPLAQNALVSGLEKHALSIEWELLAEDAVRKQSVHLAISNAALVIDQVEELAGNARIALAALELAKRRPEDMLPVPIVFALPPLPVSAAVVGGLAMLTCLAFFAQPDSVLAGLVFPTLPQYYFYVAFTILAALHSAEALVMFLACR</sequence>
<evidence type="ECO:0000256" key="2">
    <source>
        <dbReference type="SAM" id="Phobius"/>
    </source>
</evidence>
<keyword evidence="2" id="KW-0812">Transmembrane</keyword>
<protein>
    <submittedName>
        <fullName evidence="3">Uncharacterized protein</fullName>
    </submittedName>
</protein>
<evidence type="ECO:0000313" key="3">
    <source>
        <dbReference type="EMBL" id="KAJ1998064.1"/>
    </source>
</evidence>
<dbReference type="AlphaFoldDB" id="A0A9W8ECE6"/>
<feature type="transmembrane region" description="Helical" evidence="2">
    <location>
        <begin position="183"/>
        <end position="205"/>
    </location>
</feature>